<keyword evidence="1" id="KW-0472">Membrane</keyword>
<evidence type="ECO:0000313" key="2">
    <source>
        <dbReference type="EMBL" id="RKR89707.1"/>
    </source>
</evidence>
<proteinExistence type="predicted"/>
<dbReference type="Proteomes" id="UP000277671">
    <property type="component" value="Unassembled WGS sequence"/>
</dbReference>
<evidence type="ECO:0000256" key="1">
    <source>
        <dbReference type="SAM" id="Phobius"/>
    </source>
</evidence>
<reference evidence="2 3" key="1">
    <citation type="submission" date="2018-10" db="EMBL/GenBank/DDBJ databases">
        <title>Sequencing the genomes of 1000 actinobacteria strains.</title>
        <authorList>
            <person name="Klenk H.-P."/>
        </authorList>
    </citation>
    <scope>NUCLEOTIDE SEQUENCE [LARGE SCALE GENOMIC DNA]</scope>
    <source>
        <strain evidence="2 3">DSM 45175</strain>
    </source>
</reference>
<evidence type="ECO:0000313" key="3">
    <source>
        <dbReference type="Proteomes" id="UP000277671"/>
    </source>
</evidence>
<feature type="transmembrane region" description="Helical" evidence="1">
    <location>
        <begin position="252"/>
        <end position="270"/>
    </location>
</feature>
<comment type="caution">
    <text evidence="2">The sequence shown here is derived from an EMBL/GenBank/DDBJ whole genome shotgun (WGS) entry which is preliminary data.</text>
</comment>
<keyword evidence="1" id="KW-1133">Transmembrane helix</keyword>
<dbReference type="RefSeq" id="WP_121158121.1">
    <property type="nucleotide sequence ID" value="NZ_RBKT01000001.1"/>
</dbReference>
<protein>
    <submittedName>
        <fullName evidence="2">Uncharacterized protein</fullName>
    </submittedName>
</protein>
<sequence>MSRPALAARFAVTVGAILVLGLAGGATAGARAEPVVAVDQTEVALGEELAVRLAGWAPGTVLVELCGNGAHRGSIDCAVGTGATAAVRADGSGSVALTLSMPPSGCPCVVRVRPVLSGATVTVPVVVRGVPVQPAPPAGRVPTALAATGVRVAASGSSWASIFGGPAHRTVTVTLSNPGQAPVAEPRLRLTSGRPGRTDVIVPAPGIELLEPGQRRTFDLPVTFGAPTWGRYAVRGELLGADQPAVFYAHTYSYPWGLLVLPAFAIGLAMRRRWRRVG</sequence>
<gene>
    <name evidence="2" type="ORF">BDK92_4063</name>
</gene>
<keyword evidence="1" id="KW-0812">Transmembrane</keyword>
<name>A0A495JL63_9ACTN</name>
<organism evidence="2 3">
    <name type="scientific">Micromonospora pisi</name>
    <dbReference type="NCBI Taxonomy" id="589240"/>
    <lineage>
        <taxon>Bacteria</taxon>
        <taxon>Bacillati</taxon>
        <taxon>Actinomycetota</taxon>
        <taxon>Actinomycetes</taxon>
        <taxon>Micromonosporales</taxon>
        <taxon>Micromonosporaceae</taxon>
        <taxon>Micromonospora</taxon>
    </lineage>
</organism>
<accession>A0A495JL63</accession>
<keyword evidence="3" id="KW-1185">Reference proteome</keyword>
<dbReference type="OrthoDB" id="3354587at2"/>
<dbReference type="AlphaFoldDB" id="A0A495JL63"/>
<dbReference type="EMBL" id="RBKT01000001">
    <property type="protein sequence ID" value="RKR89707.1"/>
    <property type="molecule type" value="Genomic_DNA"/>
</dbReference>